<dbReference type="InterPro" id="IPR008900">
    <property type="entry name" value="Zot_N"/>
</dbReference>
<dbReference type="Pfam" id="PF05707">
    <property type="entry name" value="Zot"/>
    <property type="match status" value="1"/>
</dbReference>
<dbReference type="Proteomes" id="UP000282388">
    <property type="component" value="Unassembled WGS sequence"/>
</dbReference>
<evidence type="ECO:0000313" key="3">
    <source>
        <dbReference type="EMBL" id="RKG29115.1"/>
    </source>
</evidence>
<gene>
    <name evidence="3" type="ORF">D7V32_16465</name>
</gene>
<evidence type="ECO:0000256" key="1">
    <source>
        <dbReference type="SAM" id="MobiDB-lite"/>
    </source>
</evidence>
<accession>A0A3A8E380</accession>
<reference evidence="3 4" key="1">
    <citation type="submission" date="2018-09" db="EMBL/GenBank/DDBJ databases">
        <title>The draft genome of Acinetobacter spp. strains.</title>
        <authorList>
            <person name="Qin J."/>
            <person name="Feng Y."/>
            <person name="Zong Z."/>
        </authorList>
    </citation>
    <scope>NUCLEOTIDE SEQUENCE [LARGE SCALE GENOMIC DNA]</scope>
    <source>
        <strain evidence="3 4">WCHAc060012</strain>
    </source>
</reference>
<dbReference type="EMBL" id="RAXV01000061">
    <property type="protein sequence ID" value="RKG29115.1"/>
    <property type="molecule type" value="Genomic_DNA"/>
</dbReference>
<feature type="region of interest" description="Disordered" evidence="1">
    <location>
        <begin position="337"/>
        <end position="389"/>
    </location>
</feature>
<dbReference type="Gene3D" id="3.40.50.300">
    <property type="entry name" value="P-loop containing nucleotide triphosphate hydrolases"/>
    <property type="match status" value="1"/>
</dbReference>
<evidence type="ECO:0000313" key="4">
    <source>
        <dbReference type="Proteomes" id="UP000282388"/>
    </source>
</evidence>
<feature type="compositionally biased region" description="Basic and acidic residues" evidence="1">
    <location>
        <begin position="337"/>
        <end position="356"/>
    </location>
</feature>
<organism evidence="3 4">
    <name type="scientific">Acinetobacter tianfuensis</name>
    <dbReference type="NCBI Taxonomy" id="2419603"/>
    <lineage>
        <taxon>Bacteria</taxon>
        <taxon>Pseudomonadati</taxon>
        <taxon>Pseudomonadota</taxon>
        <taxon>Gammaproteobacteria</taxon>
        <taxon>Moraxellales</taxon>
        <taxon>Moraxellaceae</taxon>
        <taxon>Acinetobacter</taxon>
    </lineage>
</organism>
<sequence>MITFISATPGGGKTLTAVDMLYKLSKENVKNLNFNYYLFKSTIEKIIELGLKDELRTVTITRGQGLHKKTSIFFFADDYFDFLLEQYHINIVLDGEYDELVKNYPEYYFERVYYLNEIIKRINKEHNQKFMDFKHVRAMFTNINGLLLSQVRPLPPDFDWRRTPFGAFIAYDEAQLIEIFSEEYKKVDPIVRDLTIHRHKSYDFIFISQDPGLVHKYIRKLASHHIHLINAFGFEQSVRIEWATCQEQPNALRNIARAEYNGIYRFPKQLYRIYISTTANTRVKRYPWKKIALISALGCVGLYGVSGLFAENNALVCMVTGGNYGCIDPDAAAKKEAKNEQDKSESKTANDSKDGSASDTSSASEPADKSKTEKNGTNPLDDNDASSAAVSAPVVLPEQIYDYSKPYDFEPVSMPAVANHRVFSGCVSFEGKHFAVDQQGTIIKQFSAGDCKKLLDKSYNRPFDYFGNRQQQVQQQQQTNEQSDSAYQQALIQAIAYQRAEQLRKSENPQLNVEQIPLNQPKSEYMQSANRH</sequence>
<dbReference type="OrthoDB" id="8809170at2"/>
<feature type="domain" description="Zona occludens toxin N-terminal" evidence="2">
    <location>
        <begin position="160"/>
        <end position="278"/>
    </location>
</feature>
<protein>
    <recommendedName>
        <fullName evidence="2">Zona occludens toxin N-terminal domain-containing protein</fullName>
    </recommendedName>
</protein>
<dbReference type="RefSeq" id="WP_120403871.1">
    <property type="nucleotide sequence ID" value="NZ_RAXV01000061.1"/>
</dbReference>
<name>A0A3A8E380_9GAMM</name>
<keyword evidence="4" id="KW-1185">Reference proteome</keyword>
<comment type="caution">
    <text evidence="3">The sequence shown here is derived from an EMBL/GenBank/DDBJ whole genome shotgun (WGS) entry which is preliminary data.</text>
</comment>
<dbReference type="AlphaFoldDB" id="A0A3A8E380"/>
<proteinExistence type="predicted"/>
<dbReference type="InterPro" id="IPR027417">
    <property type="entry name" value="P-loop_NTPase"/>
</dbReference>
<evidence type="ECO:0000259" key="2">
    <source>
        <dbReference type="Pfam" id="PF05707"/>
    </source>
</evidence>